<gene>
    <name evidence="2" type="ORF">H9948_04665</name>
</gene>
<feature type="transmembrane region" description="Helical" evidence="1">
    <location>
        <begin position="12"/>
        <end position="30"/>
    </location>
</feature>
<keyword evidence="1" id="KW-1133">Transmembrane helix</keyword>
<feature type="transmembrane region" description="Helical" evidence="1">
    <location>
        <begin position="102"/>
        <end position="119"/>
    </location>
</feature>
<sequence length="126" mass="14656">MQKIKEHMIHYYFSYLLSLTSVAYGWKLVIHPEILQTYRVYQKIRDVFDHRFIGLFFIALGLTYGLATMTNRKKIKQILLPVFSFIWTFFSFSFIVSEPPNTVGILTLCVALMGFGVSLRGDFKDG</sequence>
<evidence type="ECO:0000313" key="2">
    <source>
        <dbReference type="EMBL" id="HJA90065.1"/>
    </source>
</evidence>
<feature type="transmembrane region" description="Helical" evidence="1">
    <location>
        <begin position="78"/>
        <end position="96"/>
    </location>
</feature>
<reference evidence="2" key="1">
    <citation type="journal article" date="2021" name="PeerJ">
        <title>Extensive microbial diversity within the chicken gut microbiome revealed by metagenomics and culture.</title>
        <authorList>
            <person name="Gilroy R."/>
            <person name="Ravi A."/>
            <person name="Getino M."/>
            <person name="Pursley I."/>
            <person name="Horton D.L."/>
            <person name="Alikhan N.F."/>
            <person name="Baker D."/>
            <person name="Gharbi K."/>
            <person name="Hall N."/>
            <person name="Watson M."/>
            <person name="Adriaenssens E.M."/>
            <person name="Foster-Nyarko E."/>
            <person name="Jarju S."/>
            <person name="Secka A."/>
            <person name="Antonio M."/>
            <person name="Oren A."/>
            <person name="Chaudhuri R.R."/>
            <person name="La Ragione R."/>
            <person name="Hildebrand F."/>
            <person name="Pallen M.J."/>
        </authorList>
    </citation>
    <scope>NUCLEOTIDE SEQUENCE</scope>
    <source>
        <strain evidence="2">CHK171-505</strain>
    </source>
</reference>
<protein>
    <submittedName>
        <fullName evidence="2">Uncharacterized protein</fullName>
    </submittedName>
</protein>
<dbReference type="EMBL" id="DWYW01000101">
    <property type="protein sequence ID" value="HJA90065.1"/>
    <property type="molecule type" value="Genomic_DNA"/>
</dbReference>
<accession>A0A9D2HZ73</accession>
<comment type="caution">
    <text evidence="2">The sequence shown here is derived from an EMBL/GenBank/DDBJ whole genome shotgun (WGS) entry which is preliminary data.</text>
</comment>
<dbReference type="AlphaFoldDB" id="A0A9D2HZ73"/>
<proteinExistence type="predicted"/>
<feature type="transmembrane region" description="Helical" evidence="1">
    <location>
        <begin position="50"/>
        <end position="66"/>
    </location>
</feature>
<keyword evidence="1" id="KW-0812">Transmembrane</keyword>
<dbReference type="Proteomes" id="UP000886856">
    <property type="component" value="Unassembled WGS sequence"/>
</dbReference>
<keyword evidence="1" id="KW-0472">Membrane</keyword>
<evidence type="ECO:0000313" key="3">
    <source>
        <dbReference type="Proteomes" id="UP000886856"/>
    </source>
</evidence>
<evidence type="ECO:0000256" key="1">
    <source>
        <dbReference type="SAM" id="Phobius"/>
    </source>
</evidence>
<reference evidence="2" key="2">
    <citation type="submission" date="2021-04" db="EMBL/GenBank/DDBJ databases">
        <authorList>
            <person name="Gilroy R."/>
        </authorList>
    </citation>
    <scope>NUCLEOTIDE SEQUENCE</scope>
    <source>
        <strain evidence="2">CHK171-505</strain>
    </source>
</reference>
<name>A0A9D2HZ73_9LACT</name>
<organism evidence="2 3">
    <name type="scientific">Candidatus Jeotgalibaca merdavium</name>
    <dbReference type="NCBI Taxonomy" id="2838627"/>
    <lineage>
        <taxon>Bacteria</taxon>
        <taxon>Bacillati</taxon>
        <taxon>Bacillota</taxon>
        <taxon>Bacilli</taxon>
        <taxon>Lactobacillales</taxon>
        <taxon>Carnobacteriaceae</taxon>
        <taxon>Jeotgalibaca</taxon>
    </lineage>
</organism>